<accession>A0A6A5BZQ7</accession>
<dbReference type="PANTHER" id="PTHR24171">
    <property type="entry name" value="ANKYRIN REPEAT DOMAIN-CONTAINING PROTEIN 39-RELATED"/>
    <property type="match status" value="1"/>
</dbReference>
<evidence type="ECO:0000313" key="8">
    <source>
        <dbReference type="EMBL" id="KAF0979814.1"/>
    </source>
</evidence>
<dbReference type="PROSITE" id="PS50297">
    <property type="entry name" value="ANK_REP_REGION"/>
    <property type="match status" value="2"/>
</dbReference>
<evidence type="ECO:0000256" key="3">
    <source>
        <dbReference type="ARBA" id="ARBA00022737"/>
    </source>
</evidence>
<feature type="region of interest" description="Disordered" evidence="7">
    <location>
        <begin position="633"/>
        <end position="658"/>
    </location>
</feature>
<evidence type="ECO:0000256" key="2">
    <source>
        <dbReference type="ARBA" id="ARBA00022723"/>
    </source>
</evidence>
<dbReference type="InterPro" id="IPR036770">
    <property type="entry name" value="Ankyrin_rpt-contain_sf"/>
</dbReference>
<dbReference type="Pfam" id="PF00023">
    <property type="entry name" value="Ank"/>
    <property type="match status" value="2"/>
</dbReference>
<feature type="repeat" description="ANK" evidence="6">
    <location>
        <begin position="804"/>
        <end position="837"/>
    </location>
</feature>
<dbReference type="Pfam" id="PF12796">
    <property type="entry name" value="Ank_2"/>
    <property type="match status" value="1"/>
</dbReference>
<evidence type="ECO:0000256" key="5">
    <source>
        <dbReference type="ARBA" id="ARBA00023043"/>
    </source>
</evidence>
<dbReference type="PROSITE" id="PS50088">
    <property type="entry name" value="ANK_REPEAT"/>
    <property type="match status" value="4"/>
</dbReference>
<evidence type="ECO:0000256" key="4">
    <source>
        <dbReference type="ARBA" id="ARBA00023004"/>
    </source>
</evidence>
<dbReference type="InterPro" id="IPR002110">
    <property type="entry name" value="Ankyrin_rpt"/>
</dbReference>
<keyword evidence="9" id="KW-1185">Reference proteome</keyword>
<proteinExistence type="inferred from homology"/>
<feature type="compositionally biased region" description="Low complexity" evidence="7">
    <location>
        <begin position="977"/>
        <end position="998"/>
    </location>
</feature>
<feature type="repeat" description="ANK" evidence="6">
    <location>
        <begin position="420"/>
        <end position="452"/>
    </location>
</feature>
<comment type="caution">
    <text evidence="8">The sequence shown here is derived from an EMBL/GenBank/DDBJ whole genome shotgun (WGS) entry which is preliminary data.</text>
</comment>
<dbReference type="PANTHER" id="PTHR24171:SF9">
    <property type="entry name" value="ANKYRIN REPEAT DOMAIN-CONTAINING PROTEIN 39"/>
    <property type="match status" value="1"/>
</dbReference>
<evidence type="ECO:0000313" key="9">
    <source>
        <dbReference type="Proteomes" id="UP000444721"/>
    </source>
</evidence>
<dbReference type="SUPFAM" id="SSF47188">
    <property type="entry name" value="Hemerythrin-like"/>
    <property type="match status" value="1"/>
</dbReference>
<keyword evidence="5 6" id="KW-0040">ANK repeat</keyword>
<dbReference type="GO" id="GO:0046872">
    <property type="term" value="F:metal ion binding"/>
    <property type="evidence" value="ECO:0007669"/>
    <property type="project" value="UniProtKB-KW"/>
</dbReference>
<comment type="similarity">
    <text evidence="1">Belongs to the hemerythrin family.</text>
</comment>
<feature type="region of interest" description="Disordered" evidence="7">
    <location>
        <begin position="875"/>
        <end position="962"/>
    </location>
</feature>
<feature type="repeat" description="ANK" evidence="6">
    <location>
        <begin position="387"/>
        <end position="419"/>
    </location>
</feature>
<evidence type="ECO:0000256" key="6">
    <source>
        <dbReference type="PROSITE-ProRule" id="PRU00023"/>
    </source>
</evidence>
<dbReference type="InterPro" id="IPR035938">
    <property type="entry name" value="Hemerythrin-like_sf"/>
</dbReference>
<dbReference type="SUPFAM" id="SSF48403">
    <property type="entry name" value="Ankyrin repeat"/>
    <property type="match status" value="1"/>
</dbReference>
<name>A0A6A5BZQ7_NAEFO</name>
<dbReference type="Gene3D" id="1.20.120.50">
    <property type="entry name" value="Hemerythrin-like"/>
    <property type="match status" value="1"/>
</dbReference>
<dbReference type="VEuPathDB" id="AmoebaDB:NfTy_050310"/>
<sequence length="1174" mass="130280">MSSSNTSLHSRSHSSPSSYPNIIFQQDYNTITSAITSNLFNYSNNTNNNNNNNNNYSQIHVFPIINGKHSLKTICRYHSDLYMIRRAMMDDWVQKITSSSSSSIHHHDYFNNSVMNHTNNNNNSNNNKQGLFQQQPNYIETLSSEILSERYLLLHHGYSEYEDSEDENHHTVKNQSSPAMTSPLLGRVNQTHESVHSITIDPNRNRVTPSIEVTSTATESTSNSSSLLLDNVKYSREQLVDFTSTPLTIEQRVLFCIEYGYLEELKFLLCHAASSLNNSNSQQGGYSMTSGTSSLSSSLSSSSSSSQSHLHNATTNQNSSSTNHSELFLSPPTYTSSSAFFDVNQIFRDKSKNDRSLLHMAARYGHVHIISYLIDELHANPNLTDKSDSTPIFLACAHGHSDACHALASKGASLNIRDLYENFPLSIALSCGHYETAQALLLFGADINFKGKRGNTVLHEACEANDWQRVDFILSSNGGGSVNVATKNRFDENCLFSALPYPSLLYRLCERFYRQSTPEEFQRWIRSEDQYGKTLLHVCAQNLYFISFCILVNYIQPDRLASFLSCKDRVKGNTILHTLVSQIGNSPVTNIAGNYIGSSLEQEYSSATLFTNTTNHHSHHTIHGSLSLPSLSPPGMISTLSPNNSNSSSNSTTTSSANSTPLLFSQQQYLSPSHSPLQINSSTNTSAFITTLNSSVDLSDSSSHSHHHNNLLNNHTTLSNSLISSDYGDSSEMYSSQTSATNNYQTPFSPHKCYLYNHDVPGDAFLWAFISSGELVGGSYSNNNNSSGGNNSLGINIVDEQNNDGDTALHLALKAQNISVAHLLIHELGANVKLQNKQHKSAKKVAKEFGISLQDIVNTPNIMDLLQSHAIKESNQNNQHNNNHSTSLNSSSSSNSGSGGEKSASNRLTGLFKKITKSSPMDTNSNNSGNSHHSKTKKTSIEDFNVGTGNLSNSTSSSLNHSNVTSLPLVQLPIRPTSPSQQQQQQTPSLLTSSTPTQQNGVISNSTILSREQLVAWTNHTAFNLGIVDSCYMRIFDRINSLAKSIFRAAHSKSKSSSASIVDWNIGIYIFEESIEALEESFEYERRLFLECGMKRELVEEHVKDHECISQCLLDLLDEYKQHGTESILEEFLFYMISHVSQHYLCMDRLLAMEVKAFRVAPLSEENELMLEYI</sequence>
<dbReference type="VEuPathDB" id="AmoebaDB:NF0014030"/>
<keyword evidence="4" id="KW-0408">Iron</keyword>
<feature type="compositionally biased region" description="Low complexity" evidence="7">
    <location>
        <begin position="297"/>
        <end position="323"/>
    </location>
</feature>
<feature type="compositionally biased region" description="Low complexity" evidence="7">
    <location>
        <begin position="875"/>
        <end position="906"/>
    </location>
</feature>
<dbReference type="RefSeq" id="XP_044564527.1">
    <property type="nucleotide sequence ID" value="XM_044713652.1"/>
</dbReference>
<evidence type="ECO:0000256" key="1">
    <source>
        <dbReference type="ARBA" id="ARBA00010587"/>
    </source>
</evidence>
<dbReference type="AlphaFoldDB" id="A0A6A5BZQ7"/>
<keyword evidence="3" id="KW-0677">Repeat</keyword>
<dbReference type="SMART" id="SM00248">
    <property type="entry name" value="ANK"/>
    <property type="match status" value="6"/>
</dbReference>
<evidence type="ECO:0000256" key="7">
    <source>
        <dbReference type="SAM" id="MobiDB-lite"/>
    </source>
</evidence>
<feature type="region of interest" description="Disordered" evidence="7">
    <location>
        <begin position="297"/>
        <end position="326"/>
    </location>
</feature>
<dbReference type="Gene3D" id="1.25.40.20">
    <property type="entry name" value="Ankyrin repeat-containing domain"/>
    <property type="match status" value="2"/>
</dbReference>
<protein>
    <submittedName>
        <fullName evidence="8">Uncharacterized protein</fullName>
    </submittedName>
</protein>
<feature type="compositionally biased region" description="Low complexity" evidence="7">
    <location>
        <begin position="945"/>
        <end position="962"/>
    </location>
</feature>
<organism evidence="8 9">
    <name type="scientific">Naegleria fowleri</name>
    <name type="common">Brain eating amoeba</name>
    <dbReference type="NCBI Taxonomy" id="5763"/>
    <lineage>
        <taxon>Eukaryota</taxon>
        <taxon>Discoba</taxon>
        <taxon>Heterolobosea</taxon>
        <taxon>Tetramitia</taxon>
        <taxon>Eutetramitia</taxon>
        <taxon>Vahlkampfiidae</taxon>
        <taxon>Naegleria</taxon>
    </lineage>
</organism>
<reference evidence="8 9" key="1">
    <citation type="journal article" date="2019" name="Sci. Rep.">
        <title>Nanopore sequencing improves the draft genome of the human pathogenic amoeba Naegleria fowleri.</title>
        <authorList>
            <person name="Liechti N."/>
            <person name="Schurch N."/>
            <person name="Bruggmann R."/>
            <person name="Wittwer M."/>
        </authorList>
    </citation>
    <scope>NUCLEOTIDE SEQUENCE [LARGE SCALE GENOMIC DNA]</scope>
    <source>
        <strain evidence="8 9">ATCC 30894</strain>
    </source>
</reference>
<dbReference type="Proteomes" id="UP000444721">
    <property type="component" value="Unassembled WGS sequence"/>
</dbReference>
<gene>
    <name evidence="8" type="ORF">FDP41_000967</name>
</gene>
<dbReference type="GeneID" id="68108185"/>
<dbReference type="EMBL" id="VFQX01000022">
    <property type="protein sequence ID" value="KAF0979814.1"/>
    <property type="molecule type" value="Genomic_DNA"/>
</dbReference>
<dbReference type="OrthoDB" id="10257076at2759"/>
<dbReference type="VEuPathDB" id="AmoebaDB:FDP41_000967"/>
<feature type="repeat" description="ANK" evidence="6">
    <location>
        <begin position="353"/>
        <end position="386"/>
    </location>
</feature>
<feature type="region of interest" description="Disordered" evidence="7">
    <location>
        <begin position="974"/>
        <end position="998"/>
    </location>
</feature>
<keyword evidence="2" id="KW-0479">Metal-binding</keyword>